<keyword evidence="7" id="KW-0539">Nucleus</keyword>
<keyword evidence="6" id="KW-0834">Unfolded protein response</keyword>
<gene>
    <name evidence="10" type="ORF">GMDG_00913</name>
</gene>
<evidence type="ECO:0000313" key="10">
    <source>
        <dbReference type="EMBL" id="ELR01813.1"/>
    </source>
</evidence>
<feature type="region of interest" description="Disordered" evidence="8">
    <location>
        <begin position="178"/>
        <end position="242"/>
    </location>
</feature>
<comment type="similarity">
    <text evidence="2">Belongs to the bZIP family.</text>
</comment>
<dbReference type="STRING" id="658429.L8FMV9"/>
<proteinExistence type="inferred from homology"/>
<feature type="domain" description="BZIP" evidence="9">
    <location>
        <begin position="109"/>
        <end position="172"/>
    </location>
</feature>
<dbReference type="GO" id="GO:0006986">
    <property type="term" value="P:response to unfolded protein"/>
    <property type="evidence" value="ECO:0007669"/>
    <property type="project" value="UniProtKB-KW"/>
</dbReference>
<dbReference type="GO" id="GO:0045944">
    <property type="term" value="P:positive regulation of transcription by RNA polymerase II"/>
    <property type="evidence" value="ECO:0007669"/>
    <property type="project" value="InterPro"/>
</dbReference>
<evidence type="ECO:0000256" key="6">
    <source>
        <dbReference type="ARBA" id="ARBA00023230"/>
    </source>
</evidence>
<dbReference type="SUPFAM" id="SSF57959">
    <property type="entry name" value="Leucine zipper domain"/>
    <property type="match status" value="1"/>
</dbReference>
<evidence type="ECO:0000313" key="11">
    <source>
        <dbReference type="Proteomes" id="UP000011064"/>
    </source>
</evidence>
<evidence type="ECO:0000256" key="3">
    <source>
        <dbReference type="ARBA" id="ARBA00023015"/>
    </source>
</evidence>
<keyword evidence="11" id="KW-1185">Reference proteome</keyword>
<dbReference type="InterPro" id="IPR004827">
    <property type="entry name" value="bZIP"/>
</dbReference>
<keyword evidence="5" id="KW-0804">Transcription</keyword>
<dbReference type="EMBL" id="GL573178">
    <property type="protein sequence ID" value="ELR01813.1"/>
    <property type="molecule type" value="Genomic_DNA"/>
</dbReference>
<evidence type="ECO:0000256" key="8">
    <source>
        <dbReference type="SAM" id="MobiDB-lite"/>
    </source>
</evidence>
<dbReference type="AlphaFoldDB" id="L8FMV9"/>
<evidence type="ECO:0000256" key="2">
    <source>
        <dbReference type="ARBA" id="ARBA00007163"/>
    </source>
</evidence>
<feature type="region of interest" description="Disordered" evidence="8">
    <location>
        <begin position="319"/>
        <end position="338"/>
    </location>
</feature>
<evidence type="ECO:0000256" key="1">
    <source>
        <dbReference type="ARBA" id="ARBA00004123"/>
    </source>
</evidence>
<feature type="region of interest" description="Disordered" evidence="8">
    <location>
        <begin position="1"/>
        <end position="138"/>
    </location>
</feature>
<keyword evidence="4" id="KW-0238">DNA-binding</keyword>
<dbReference type="PANTHER" id="PTHR46714">
    <property type="entry name" value="TRANSCRIPTIONAL ACTIVATOR HAC1"/>
    <property type="match status" value="1"/>
</dbReference>
<comment type="subcellular location">
    <subcellularLocation>
        <location evidence="1">Nucleus</location>
    </subcellularLocation>
</comment>
<feature type="compositionally biased region" description="Basic and acidic residues" evidence="8">
    <location>
        <begin position="126"/>
        <end position="138"/>
    </location>
</feature>
<dbReference type="InterPro" id="IPR046347">
    <property type="entry name" value="bZIP_sf"/>
</dbReference>
<feature type="compositionally biased region" description="Polar residues" evidence="8">
    <location>
        <begin position="56"/>
        <end position="72"/>
    </location>
</feature>
<evidence type="ECO:0000256" key="7">
    <source>
        <dbReference type="ARBA" id="ARBA00023242"/>
    </source>
</evidence>
<dbReference type="GO" id="GO:0005634">
    <property type="term" value="C:nucleus"/>
    <property type="evidence" value="ECO:0007669"/>
    <property type="project" value="UniProtKB-SubCell"/>
</dbReference>
<evidence type="ECO:0000259" key="9">
    <source>
        <dbReference type="PROSITE" id="PS50217"/>
    </source>
</evidence>
<evidence type="ECO:0000256" key="4">
    <source>
        <dbReference type="ARBA" id="ARBA00023125"/>
    </source>
</evidence>
<evidence type="ECO:0000256" key="5">
    <source>
        <dbReference type="ARBA" id="ARBA00023163"/>
    </source>
</evidence>
<dbReference type="Proteomes" id="UP000011064">
    <property type="component" value="Unassembled WGS sequence"/>
</dbReference>
<protein>
    <recommendedName>
        <fullName evidence="9">BZIP domain-containing protein</fullName>
    </recommendedName>
</protein>
<dbReference type="InterPro" id="IPR044280">
    <property type="entry name" value="Hac1/HY5"/>
</dbReference>
<reference evidence="11" key="1">
    <citation type="submission" date="2010-09" db="EMBL/GenBank/DDBJ databases">
        <title>The genome sequence of Geomyces destructans 20631-21.</title>
        <authorList>
            <consortium name="The Broad Institute Genome Sequencing Platform"/>
            <person name="Cuomo C.A."/>
            <person name="Blehert D.S."/>
            <person name="Lorch J.M."/>
            <person name="Young S.K."/>
            <person name="Zeng Q."/>
            <person name="Gargeya S."/>
            <person name="Fitzgerald M."/>
            <person name="Haas B."/>
            <person name="Abouelleil A."/>
            <person name="Alvarado L."/>
            <person name="Arachchi H.M."/>
            <person name="Berlin A."/>
            <person name="Brown A."/>
            <person name="Chapman S.B."/>
            <person name="Chen Z."/>
            <person name="Dunbar C."/>
            <person name="Freedman E."/>
            <person name="Gearin G."/>
            <person name="Gellesch M."/>
            <person name="Goldberg J."/>
            <person name="Griggs A."/>
            <person name="Gujja S."/>
            <person name="Heiman D."/>
            <person name="Howarth C."/>
            <person name="Larson L."/>
            <person name="Lui A."/>
            <person name="MacDonald P.J.P."/>
            <person name="Montmayeur A."/>
            <person name="Murphy C."/>
            <person name="Neiman D."/>
            <person name="Pearson M."/>
            <person name="Priest M."/>
            <person name="Roberts A."/>
            <person name="Saif S."/>
            <person name="Shea T."/>
            <person name="Shenoy N."/>
            <person name="Sisk P."/>
            <person name="Stolte C."/>
            <person name="Sykes S."/>
            <person name="Wortman J."/>
            <person name="Nusbaum C."/>
            <person name="Birren B."/>
        </authorList>
    </citation>
    <scope>NUCLEOTIDE SEQUENCE [LARGE SCALE GENOMIC DNA]</scope>
    <source>
        <strain evidence="11">ATCC MYA-4855 / 20631-21</strain>
    </source>
</reference>
<feature type="compositionally biased region" description="Low complexity" evidence="8">
    <location>
        <begin position="178"/>
        <end position="195"/>
    </location>
</feature>
<organism evidence="10 11">
    <name type="scientific">Pseudogymnoascus destructans (strain ATCC MYA-4855 / 20631-21)</name>
    <name type="common">Bat white-nose syndrome fungus</name>
    <name type="synonym">Geomyces destructans</name>
    <dbReference type="NCBI Taxonomy" id="658429"/>
    <lineage>
        <taxon>Eukaryota</taxon>
        <taxon>Fungi</taxon>
        <taxon>Dikarya</taxon>
        <taxon>Ascomycota</taxon>
        <taxon>Pezizomycotina</taxon>
        <taxon>Leotiomycetes</taxon>
        <taxon>Thelebolales</taxon>
        <taxon>Thelebolaceae</taxon>
        <taxon>Pseudogymnoascus</taxon>
    </lineage>
</organism>
<keyword evidence="3" id="KW-0805">Transcription regulation</keyword>
<dbReference type="PROSITE" id="PS50217">
    <property type="entry name" value="BZIP"/>
    <property type="match status" value="1"/>
</dbReference>
<dbReference type="InParanoid" id="L8FMV9"/>
<accession>L8FMV9</accession>
<feature type="compositionally biased region" description="Polar residues" evidence="8">
    <location>
        <begin position="209"/>
        <end position="240"/>
    </location>
</feature>
<feature type="compositionally biased region" description="Basic and acidic residues" evidence="8">
    <location>
        <begin position="103"/>
        <end position="117"/>
    </location>
</feature>
<sequence length="338" mass="37231">MSPSIKFELSPAESLMEQFEGSSPNESYPSLFDGMNPSEIDGSEYDYADYERFETQTDNDSVTAAANGGDQTQPEKKVVKKRKSWGQQLPEPKTNLPPRKRAKTEDEKEQRRVERVLRNRRAAQSSRERKRQEVEALESEKVAIERRNRDLELRLAEAEARNLALEQQLLRLSSTSHYLSSPSQKSVDVSSPPQVTFSQPLFPSGDSAPFTNQRPQTVNPASLSPSIRPVSSTGAESSNARAPDVTQHSAAVFFALDLAHLDPSHAHPSLANINNNNGNADIFPDFHLDDFLVAHHDAFDNSPSLFPEECAPATTAGLQPPFGASTDGCDDGRNAVTV</sequence>
<dbReference type="HOGENOM" id="CLU_035741_1_0_1"/>
<dbReference type="GO" id="GO:0003677">
    <property type="term" value="F:DNA binding"/>
    <property type="evidence" value="ECO:0007669"/>
    <property type="project" value="UniProtKB-KW"/>
</dbReference>
<name>L8FMV9_PSED2</name>
<dbReference type="OrthoDB" id="674948at2759"/>
<dbReference type="VEuPathDB" id="FungiDB:GMDG_00913"/>
<dbReference type="GO" id="GO:0000981">
    <property type="term" value="F:DNA-binding transcription factor activity, RNA polymerase II-specific"/>
    <property type="evidence" value="ECO:0007669"/>
    <property type="project" value="InterPro"/>
</dbReference>
<dbReference type="SMART" id="SM00338">
    <property type="entry name" value="BRLZ"/>
    <property type="match status" value="1"/>
</dbReference>
<dbReference type="PANTHER" id="PTHR46714:SF6">
    <property type="entry name" value="TRANSCRIPTIONAL ACTIVATOR HAC1"/>
    <property type="match status" value="1"/>
</dbReference>